<dbReference type="Pfam" id="PF19305">
    <property type="entry name" value="MmgE_PrpD_C"/>
    <property type="match status" value="1"/>
</dbReference>
<gene>
    <name evidence="4" type="ORF">AS026_22055</name>
</gene>
<reference evidence="4 5" key="1">
    <citation type="submission" date="2015-11" db="EMBL/GenBank/DDBJ databases">
        <title>Draft Genome Sequence of the Strain BR 10423 (Rhizobium sp.) isolated from nodules of Mimosa pudica.</title>
        <authorList>
            <person name="Barauna A.C."/>
            <person name="Zilli J.E."/>
            <person name="Simoes-Araujo J.L."/>
            <person name="Reis V.M."/>
            <person name="James E.K."/>
            <person name="Reis F.B.Jr."/>
            <person name="Rouws L.F."/>
            <person name="Passos S.R."/>
            <person name="Gois S.R."/>
        </authorList>
    </citation>
    <scope>NUCLEOTIDE SEQUENCE [LARGE SCALE GENOMIC DNA]</scope>
    <source>
        <strain evidence="4 5">BR10423</strain>
    </source>
</reference>
<dbReference type="PANTHER" id="PTHR16943:SF8">
    <property type="entry name" value="2-METHYLCITRATE DEHYDRATASE"/>
    <property type="match status" value="1"/>
</dbReference>
<dbReference type="Pfam" id="PF03972">
    <property type="entry name" value="MmgE_PrpD_N"/>
    <property type="match status" value="1"/>
</dbReference>
<evidence type="ECO:0000256" key="1">
    <source>
        <dbReference type="ARBA" id="ARBA00006174"/>
    </source>
</evidence>
<name>A0A109J3U2_9HYPH</name>
<dbReference type="InterPro" id="IPR045337">
    <property type="entry name" value="MmgE_PrpD_C"/>
</dbReference>
<dbReference type="OrthoDB" id="5415580at2"/>
<comment type="caution">
    <text evidence="4">The sequence shown here is derived from an EMBL/GenBank/DDBJ whole genome shotgun (WGS) entry which is preliminary data.</text>
</comment>
<evidence type="ECO:0000259" key="3">
    <source>
        <dbReference type="Pfam" id="PF19305"/>
    </source>
</evidence>
<accession>A0A109J3U2</accession>
<dbReference type="InterPro" id="IPR042188">
    <property type="entry name" value="MmgE/PrpD_sf_2"/>
</dbReference>
<evidence type="ECO:0000259" key="2">
    <source>
        <dbReference type="Pfam" id="PF03972"/>
    </source>
</evidence>
<dbReference type="RefSeq" id="WP_062375093.1">
    <property type="nucleotide sequence ID" value="NZ_LNCD01000138.1"/>
</dbReference>
<protein>
    <submittedName>
        <fullName evidence="4">2-methylcitrate dehydratase</fullName>
    </submittedName>
</protein>
<dbReference type="Proteomes" id="UP000068164">
    <property type="component" value="Unassembled WGS sequence"/>
</dbReference>
<keyword evidence="5" id="KW-1185">Reference proteome</keyword>
<dbReference type="InterPro" id="IPR042183">
    <property type="entry name" value="MmgE/PrpD_sf_1"/>
</dbReference>
<dbReference type="InterPro" id="IPR005656">
    <property type="entry name" value="MmgE_PrpD"/>
</dbReference>
<dbReference type="AlphaFoldDB" id="A0A109J3U2"/>
<proteinExistence type="inferred from homology"/>
<dbReference type="InterPro" id="IPR045336">
    <property type="entry name" value="MmgE_PrpD_N"/>
</dbReference>
<dbReference type="PANTHER" id="PTHR16943">
    <property type="entry name" value="2-METHYLCITRATE DEHYDRATASE-RELATED"/>
    <property type="match status" value="1"/>
</dbReference>
<feature type="domain" description="MmgE/PrpD C-terminal" evidence="3">
    <location>
        <begin position="262"/>
        <end position="428"/>
    </location>
</feature>
<organism evidence="4 5">
    <name type="scientific">Rhizobium altiplani</name>
    <dbReference type="NCBI Taxonomy" id="1864509"/>
    <lineage>
        <taxon>Bacteria</taxon>
        <taxon>Pseudomonadati</taxon>
        <taxon>Pseudomonadota</taxon>
        <taxon>Alphaproteobacteria</taxon>
        <taxon>Hyphomicrobiales</taxon>
        <taxon>Rhizobiaceae</taxon>
        <taxon>Rhizobium/Agrobacterium group</taxon>
        <taxon>Rhizobium</taxon>
    </lineage>
</organism>
<feature type="domain" description="MmgE/PrpD N-terminal" evidence="2">
    <location>
        <begin position="6"/>
        <end position="236"/>
    </location>
</feature>
<dbReference type="GO" id="GO:0016829">
    <property type="term" value="F:lyase activity"/>
    <property type="evidence" value="ECO:0007669"/>
    <property type="project" value="InterPro"/>
</dbReference>
<dbReference type="Gene3D" id="1.10.4100.10">
    <property type="entry name" value="2-methylcitrate dehydratase PrpD"/>
    <property type="match status" value="1"/>
</dbReference>
<sequence length="449" mass="47590">MYLSEILAEHISTVAARPPLAETRNMAIKCVLDLIGAAIVGHSSDSATAARRSAATLFGKGETPIWFSGQELAAVGALFCNAAAACALDIDDGHRAARGHPGASVVTTALTIGSTQRLDGDDIIAAIVAGYDIGVRTAAAQNPQTISTRQSGRWAAIASAATAAVLLKASPAVTAQALAIAGVLAPNQQANGSSGYSKMTGNDVKEGIPWSSATGLMALELARRGFTGPSDLFDHPDYYDPRLLLGELGHRWEILGTYFKPYACCRYIHPALDRLLELVERYGLTSETLISIDVETFGWALRLANRTSPENLVDVQYSLPYCLAIALVDGSSGLLPITTKCLARPDLVAVAKKVQLVVHHQSDRLFPSETLARVTVQTKNGKFASDLGGPLGDPGLPLLWHGIEEKFCRLTAARITPGKRQAIVDGVLALAQGEAGPLFAEMPQYLDLR</sequence>
<dbReference type="Gene3D" id="3.30.1330.120">
    <property type="entry name" value="2-methylcitrate dehydratase PrpD"/>
    <property type="match status" value="1"/>
</dbReference>
<evidence type="ECO:0000313" key="5">
    <source>
        <dbReference type="Proteomes" id="UP000068164"/>
    </source>
</evidence>
<comment type="similarity">
    <text evidence="1">Belongs to the PrpD family.</text>
</comment>
<dbReference type="InterPro" id="IPR036148">
    <property type="entry name" value="MmgE/PrpD_sf"/>
</dbReference>
<dbReference type="SUPFAM" id="SSF103378">
    <property type="entry name" value="2-methylcitrate dehydratase PrpD"/>
    <property type="match status" value="1"/>
</dbReference>
<dbReference type="EMBL" id="LNCD01000138">
    <property type="protein sequence ID" value="KWV41863.1"/>
    <property type="molecule type" value="Genomic_DNA"/>
</dbReference>
<evidence type="ECO:0000313" key="4">
    <source>
        <dbReference type="EMBL" id="KWV41863.1"/>
    </source>
</evidence>